<name>A0ABR0L4U3_9PEZI</name>
<accession>A0ABR0L4U3</accession>
<dbReference type="EMBL" id="JAVRRR010000312">
    <property type="protein sequence ID" value="KAK5143467.1"/>
    <property type="molecule type" value="Genomic_DNA"/>
</dbReference>
<dbReference type="Proteomes" id="UP001308179">
    <property type="component" value="Unassembled WGS sequence"/>
</dbReference>
<dbReference type="SUPFAM" id="SSF54001">
    <property type="entry name" value="Cysteine proteinases"/>
    <property type="match status" value="1"/>
</dbReference>
<evidence type="ECO:0000313" key="3">
    <source>
        <dbReference type="Proteomes" id="UP001308179"/>
    </source>
</evidence>
<gene>
    <name evidence="2" type="ORF">LTR32_004411</name>
</gene>
<comment type="caution">
    <text evidence="2">The sequence shown here is derived from an EMBL/GenBank/DDBJ whole genome shotgun (WGS) entry which is preliminary data.</text>
</comment>
<sequence>MTSHGPRRKRSASEHRMPEERTLMKPRFTAENRDDQAAVVELEEPSSAAKTPFTGGKNVSEHRQRNPGADRPPAADPSEANHDGNDSNLLGRVRSSAQSLANELEKEDQDIWTGYHPSIMLTAGICRPRDLHLLATDGRLTDEFLNTIPVLGDCKDTDVYLLPTFVLRLIKEARFKDLDRWTTAVPKQSKPWVFGLHESDHWMAVRIDWTGRSIQHYDPMHQKLTGRSRRILQVGTAIGSA</sequence>
<evidence type="ECO:0000256" key="1">
    <source>
        <dbReference type="SAM" id="MobiDB-lite"/>
    </source>
</evidence>
<evidence type="ECO:0000313" key="2">
    <source>
        <dbReference type="EMBL" id="KAK5143467.1"/>
    </source>
</evidence>
<dbReference type="Gene3D" id="3.40.395.10">
    <property type="entry name" value="Adenoviral Proteinase, Chain A"/>
    <property type="match status" value="1"/>
</dbReference>
<proteinExistence type="predicted"/>
<evidence type="ECO:0008006" key="4">
    <source>
        <dbReference type="Google" id="ProtNLM"/>
    </source>
</evidence>
<feature type="compositionally biased region" description="Basic residues" evidence="1">
    <location>
        <begin position="1"/>
        <end position="10"/>
    </location>
</feature>
<dbReference type="InterPro" id="IPR038765">
    <property type="entry name" value="Papain-like_cys_pep_sf"/>
</dbReference>
<keyword evidence="3" id="KW-1185">Reference proteome</keyword>
<organism evidence="2 3">
    <name type="scientific">Rachicladosporium monterosium</name>
    <dbReference type="NCBI Taxonomy" id="1507873"/>
    <lineage>
        <taxon>Eukaryota</taxon>
        <taxon>Fungi</taxon>
        <taxon>Dikarya</taxon>
        <taxon>Ascomycota</taxon>
        <taxon>Pezizomycotina</taxon>
        <taxon>Dothideomycetes</taxon>
        <taxon>Dothideomycetidae</taxon>
        <taxon>Cladosporiales</taxon>
        <taxon>Cladosporiaceae</taxon>
        <taxon>Rachicladosporium</taxon>
    </lineage>
</organism>
<feature type="region of interest" description="Disordered" evidence="1">
    <location>
        <begin position="1"/>
        <end position="90"/>
    </location>
</feature>
<reference evidence="2 3" key="1">
    <citation type="submission" date="2023-08" db="EMBL/GenBank/DDBJ databases">
        <title>Black Yeasts Isolated from many extreme environments.</title>
        <authorList>
            <person name="Coleine C."/>
            <person name="Stajich J.E."/>
            <person name="Selbmann L."/>
        </authorList>
    </citation>
    <scope>NUCLEOTIDE SEQUENCE [LARGE SCALE GENOMIC DNA]</scope>
    <source>
        <strain evidence="2 3">CCFEE 5386</strain>
    </source>
</reference>
<feature type="compositionally biased region" description="Basic and acidic residues" evidence="1">
    <location>
        <begin position="11"/>
        <end position="36"/>
    </location>
</feature>
<protein>
    <recommendedName>
        <fullName evidence="4">Ubiquitin-like protease family profile domain-containing protein</fullName>
    </recommendedName>
</protein>